<dbReference type="PANTHER" id="PTHR42684:SF17">
    <property type="entry name" value="ADENOSYLMETHIONINE-8-AMINO-7-OXONONANOATE AMINOTRANSFERASE"/>
    <property type="match status" value="1"/>
</dbReference>
<reference evidence="11" key="1">
    <citation type="journal article" date="2015" name="Nature">
        <title>Complex archaea that bridge the gap between prokaryotes and eukaryotes.</title>
        <authorList>
            <person name="Spang A."/>
            <person name="Saw J.H."/>
            <person name="Jorgensen S.L."/>
            <person name="Zaremba-Niedzwiedzka K."/>
            <person name="Martijn J."/>
            <person name="Lind A.E."/>
            <person name="van Eijk R."/>
            <person name="Schleper C."/>
            <person name="Guy L."/>
            <person name="Ettema T.J."/>
        </authorList>
    </citation>
    <scope>NUCLEOTIDE SEQUENCE</scope>
</reference>
<comment type="caution">
    <text evidence="11">The sequence shown here is derived from an EMBL/GenBank/DDBJ whole genome shotgun (WGS) entry which is preliminary data.</text>
</comment>
<comment type="pathway">
    <text evidence="3">Cofactor biosynthesis; biotin biosynthesis.</text>
</comment>
<evidence type="ECO:0000313" key="11">
    <source>
        <dbReference type="EMBL" id="KKO03481.1"/>
    </source>
</evidence>
<dbReference type="HAMAP" id="MF_00834">
    <property type="entry name" value="BioA"/>
    <property type="match status" value="1"/>
</dbReference>
<evidence type="ECO:0000256" key="10">
    <source>
        <dbReference type="ARBA" id="ARBA00022898"/>
    </source>
</evidence>
<comment type="cofactor">
    <cofactor evidence="1">
        <name>pyridoxal 5'-phosphate</name>
        <dbReference type="ChEBI" id="CHEBI:597326"/>
    </cofactor>
</comment>
<evidence type="ECO:0000256" key="1">
    <source>
        <dbReference type="ARBA" id="ARBA00001933"/>
    </source>
</evidence>
<dbReference type="EMBL" id="LAZR01000026">
    <property type="protein sequence ID" value="KKO03481.1"/>
    <property type="molecule type" value="Genomic_DNA"/>
</dbReference>
<dbReference type="PANTHER" id="PTHR42684">
    <property type="entry name" value="ADENOSYLMETHIONINE-8-AMINO-7-OXONONANOATE AMINOTRANSFERASE"/>
    <property type="match status" value="1"/>
</dbReference>
<dbReference type="NCBIfam" id="TIGR00508">
    <property type="entry name" value="bioA"/>
    <property type="match status" value="1"/>
</dbReference>
<dbReference type="PIRSF" id="PIRSF000521">
    <property type="entry name" value="Transaminase_4ab_Lys_Orn"/>
    <property type="match status" value="1"/>
</dbReference>
<evidence type="ECO:0000256" key="4">
    <source>
        <dbReference type="ARBA" id="ARBA00011738"/>
    </source>
</evidence>
<evidence type="ECO:0000256" key="8">
    <source>
        <dbReference type="ARBA" id="ARBA00022691"/>
    </source>
</evidence>
<keyword evidence="6" id="KW-0032">Aminotransferase</keyword>
<evidence type="ECO:0000256" key="6">
    <source>
        <dbReference type="ARBA" id="ARBA00022576"/>
    </source>
</evidence>
<comment type="subcellular location">
    <subcellularLocation>
        <location evidence="2">Cytoplasm</location>
    </subcellularLocation>
</comment>
<keyword evidence="9" id="KW-0093">Biotin biosynthesis</keyword>
<dbReference type="InterPro" id="IPR005814">
    <property type="entry name" value="Aminotrans_3"/>
</dbReference>
<dbReference type="AlphaFoldDB" id="A0A0F9VE95"/>
<evidence type="ECO:0000256" key="5">
    <source>
        <dbReference type="ARBA" id="ARBA00022490"/>
    </source>
</evidence>
<dbReference type="Pfam" id="PF00202">
    <property type="entry name" value="Aminotran_3"/>
    <property type="match status" value="1"/>
</dbReference>
<dbReference type="PROSITE" id="PS00600">
    <property type="entry name" value="AA_TRANSFER_CLASS_3"/>
    <property type="match status" value="1"/>
</dbReference>
<dbReference type="GO" id="GO:0030170">
    <property type="term" value="F:pyridoxal phosphate binding"/>
    <property type="evidence" value="ECO:0007669"/>
    <property type="project" value="InterPro"/>
</dbReference>
<sequence length="457" mass="49561">MTEHSQESPPPPARLVEADKQVVWHPFTAMRQWLGGGDEPGRIIVEAEGFELIDADGRRFIDGFSSLWCNLHGHRVGRIDDAIRRQLGRVAHSTLLGHGQTASIELAERLVRISPETLTKVFYSDSGATAVEVALKMAYQYWHNRGEIERRKFIALRQGYHGDTIGSVSLGGIDLFHRTFRALLFETAFVDCPNPYRHPAGPRAGDVVLSEIDTLLEIGAGEYCAVIVEPLCQGAGGMLTHPPGFLASLRELTARRETLLIVDEVATGFCRTGKLFACEHEQVSPDLMCLGKGLTGGYLPVAATLASQDIFDAFCGDAGEGGTFYHGHTFTGNALGCAAGSASIDLIFESNLLDKLAAKIELIREKLAPLADHANVGDVRQCGMMVGIELAADRDKRKAFDPVKRVGAAVCERALDRGIIVRPLGDVVVLMPAPAMDETTLGRLLDGVVATINDFFE</sequence>
<dbReference type="CDD" id="cd00610">
    <property type="entry name" value="OAT_like"/>
    <property type="match status" value="1"/>
</dbReference>
<dbReference type="InterPro" id="IPR005815">
    <property type="entry name" value="BioA"/>
</dbReference>
<dbReference type="InterPro" id="IPR015422">
    <property type="entry name" value="PyrdxlP-dep_Trfase_small"/>
</dbReference>
<comment type="subunit">
    <text evidence="4">Homodimer.</text>
</comment>
<evidence type="ECO:0000256" key="3">
    <source>
        <dbReference type="ARBA" id="ARBA00004746"/>
    </source>
</evidence>
<proteinExistence type="inferred from homology"/>
<dbReference type="UniPathway" id="UPA00078"/>
<protein>
    <submittedName>
        <fullName evidence="11">Uncharacterized protein</fullName>
    </submittedName>
</protein>
<keyword evidence="10" id="KW-0663">Pyridoxal phosphate</keyword>
<dbReference type="InterPro" id="IPR049704">
    <property type="entry name" value="Aminotrans_3_PPA_site"/>
</dbReference>
<dbReference type="Gene3D" id="3.90.1150.10">
    <property type="entry name" value="Aspartate Aminotransferase, domain 1"/>
    <property type="match status" value="1"/>
</dbReference>
<dbReference type="SUPFAM" id="SSF53383">
    <property type="entry name" value="PLP-dependent transferases"/>
    <property type="match status" value="1"/>
</dbReference>
<dbReference type="InterPro" id="IPR015421">
    <property type="entry name" value="PyrdxlP-dep_Trfase_major"/>
</dbReference>
<keyword evidence="8" id="KW-0949">S-adenosyl-L-methionine</keyword>
<name>A0A0F9VE95_9ZZZZ</name>
<dbReference type="GO" id="GO:0005737">
    <property type="term" value="C:cytoplasm"/>
    <property type="evidence" value="ECO:0007669"/>
    <property type="project" value="UniProtKB-SubCell"/>
</dbReference>
<gene>
    <name evidence="11" type="ORF">LCGC14_0094050</name>
</gene>
<keyword evidence="5" id="KW-0963">Cytoplasm</keyword>
<keyword evidence="7" id="KW-0808">Transferase</keyword>
<evidence type="ECO:0000256" key="7">
    <source>
        <dbReference type="ARBA" id="ARBA00022679"/>
    </source>
</evidence>
<organism evidence="11">
    <name type="scientific">marine sediment metagenome</name>
    <dbReference type="NCBI Taxonomy" id="412755"/>
    <lineage>
        <taxon>unclassified sequences</taxon>
        <taxon>metagenomes</taxon>
        <taxon>ecological metagenomes</taxon>
    </lineage>
</organism>
<dbReference type="Gene3D" id="3.40.640.10">
    <property type="entry name" value="Type I PLP-dependent aspartate aminotransferase-like (Major domain)"/>
    <property type="match status" value="1"/>
</dbReference>
<evidence type="ECO:0000256" key="2">
    <source>
        <dbReference type="ARBA" id="ARBA00004496"/>
    </source>
</evidence>
<evidence type="ECO:0000256" key="9">
    <source>
        <dbReference type="ARBA" id="ARBA00022756"/>
    </source>
</evidence>
<dbReference type="FunFam" id="3.40.640.10:FF:000078">
    <property type="entry name" value="Adenosylmethionine-8-amino-7-oxononanoate aminotransferase"/>
    <property type="match status" value="1"/>
</dbReference>
<dbReference type="GO" id="GO:0004015">
    <property type="term" value="F:adenosylmethionine-8-amino-7-oxononanoate transaminase activity"/>
    <property type="evidence" value="ECO:0007669"/>
    <property type="project" value="InterPro"/>
</dbReference>
<dbReference type="InterPro" id="IPR015424">
    <property type="entry name" value="PyrdxlP-dep_Trfase"/>
</dbReference>
<dbReference type="GO" id="GO:0009102">
    <property type="term" value="P:biotin biosynthetic process"/>
    <property type="evidence" value="ECO:0007669"/>
    <property type="project" value="UniProtKB-UniPathway"/>
</dbReference>
<accession>A0A0F9VE95</accession>